<dbReference type="PANTHER" id="PTHR30237">
    <property type="entry name" value="MURAMOYLTETRAPEPTIDE CARBOXYPEPTIDASE"/>
    <property type="match status" value="1"/>
</dbReference>
<dbReference type="SUPFAM" id="SSF52317">
    <property type="entry name" value="Class I glutamine amidotransferase-like"/>
    <property type="match status" value="1"/>
</dbReference>
<dbReference type="InterPro" id="IPR027478">
    <property type="entry name" value="LdcA_N"/>
</dbReference>
<keyword evidence="5" id="KW-0720">Serine protease</keyword>
<accession>A0A919E6N7</accession>
<proteinExistence type="inferred from homology"/>
<keyword evidence="10" id="KW-1185">Reference proteome</keyword>
<dbReference type="Proteomes" id="UP000630923">
    <property type="component" value="Unassembled WGS sequence"/>
</dbReference>
<keyword evidence="4" id="KW-0378">Hydrolase</keyword>
<dbReference type="AlphaFoldDB" id="A0A919E6N7"/>
<evidence type="ECO:0000313" key="9">
    <source>
        <dbReference type="EMBL" id="GHF19411.1"/>
    </source>
</evidence>
<evidence type="ECO:0000259" key="7">
    <source>
        <dbReference type="Pfam" id="PF02016"/>
    </source>
</evidence>
<gene>
    <name evidence="9" type="ORF">GCM10017044_12550</name>
</gene>
<dbReference type="InterPro" id="IPR040449">
    <property type="entry name" value="Peptidase_S66_N"/>
</dbReference>
<feature type="domain" description="LD-carboxypeptidase N-terminal" evidence="7">
    <location>
        <begin position="38"/>
        <end position="155"/>
    </location>
</feature>
<evidence type="ECO:0000256" key="4">
    <source>
        <dbReference type="ARBA" id="ARBA00022801"/>
    </source>
</evidence>
<dbReference type="InterPro" id="IPR040921">
    <property type="entry name" value="Peptidase_S66C"/>
</dbReference>
<dbReference type="Pfam" id="PF02016">
    <property type="entry name" value="Peptidase_S66"/>
    <property type="match status" value="1"/>
</dbReference>
<evidence type="ECO:0000259" key="8">
    <source>
        <dbReference type="Pfam" id="PF17676"/>
    </source>
</evidence>
<feature type="active site" description="Charge relay system" evidence="6">
    <location>
        <position position="239"/>
    </location>
</feature>
<dbReference type="InterPro" id="IPR027461">
    <property type="entry name" value="Carboxypeptidase_A_C_sf"/>
</dbReference>
<dbReference type="GO" id="GO:0008236">
    <property type="term" value="F:serine-type peptidase activity"/>
    <property type="evidence" value="ECO:0007669"/>
    <property type="project" value="UniProtKB-KW"/>
</dbReference>
<dbReference type="Gene3D" id="3.40.50.10740">
    <property type="entry name" value="Class I glutamine amidotransferase-like"/>
    <property type="match status" value="1"/>
</dbReference>
<organism evidence="9 10">
    <name type="scientific">Kordiimonas sediminis</name>
    <dbReference type="NCBI Taxonomy" id="1735581"/>
    <lineage>
        <taxon>Bacteria</taxon>
        <taxon>Pseudomonadati</taxon>
        <taxon>Pseudomonadota</taxon>
        <taxon>Alphaproteobacteria</taxon>
        <taxon>Kordiimonadales</taxon>
        <taxon>Kordiimonadaceae</taxon>
        <taxon>Kordiimonas</taxon>
    </lineage>
</organism>
<dbReference type="PANTHER" id="PTHR30237:SF2">
    <property type="entry name" value="MUREIN TETRAPEPTIDE CARBOXYPEPTIDASE"/>
    <property type="match status" value="1"/>
</dbReference>
<comment type="caution">
    <text evidence="9">The sequence shown here is derived from an EMBL/GenBank/DDBJ whole genome shotgun (WGS) entry which is preliminary data.</text>
</comment>
<dbReference type="GO" id="GO:0006508">
    <property type="term" value="P:proteolysis"/>
    <property type="evidence" value="ECO:0007669"/>
    <property type="project" value="UniProtKB-KW"/>
</dbReference>
<dbReference type="Gene3D" id="3.50.30.60">
    <property type="entry name" value="LD-carboxypeptidase A C-terminal domain-like"/>
    <property type="match status" value="1"/>
</dbReference>
<feature type="active site" description="Charge relay system" evidence="6">
    <location>
        <position position="310"/>
    </location>
</feature>
<dbReference type="Pfam" id="PF17676">
    <property type="entry name" value="Peptidase_S66C"/>
    <property type="match status" value="1"/>
</dbReference>
<comment type="similarity">
    <text evidence="1">Belongs to the peptidase S66 family.</text>
</comment>
<feature type="active site" description="Nucleophile" evidence="6">
    <location>
        <position position="135"/>
    </location>
</feature>
<evidence type="ECO:0000256" key="2">
    <source>
        <dbReference type="ARBA" id="ARBA00022645"/>
    </source>
</evidence>
<evidence type="ECO:0000256" key="1">
    <source>
        <dbReference type="ARBA" id="ARBA00010233"/>
    </source>
</evidence>
<dbReference type="GO" id="GO:0004180">
    <property type="term" value="F:carboxypeptidase activity"/>
    <property type="evidence" value="ECO:0007669"/>
    <property type="project" value="UniProtKB-KW"/>
</dbReference>
<evidence type="ECO:0000256" key="5">
    <source>
        <dbReference type="ARBA" id="ARBA00022825"/>
    </source>
</evidence>
<keyword evidence="3" id="KW-0645">Protease</keyword>
<dbReference type="InterPro" id="IPR003507">
    <property type="entry name" value="S66_fam"/>
</dbReference>
<evidence type="ECO:0000256" key="3">
    <source>
        <dbReference type="ARBA" id="ARBA00022670"/>
    </source>
</evidence>
<feature type="domain" description="LD-carboxypeptidase C-terminal" evidence="8">
    <location>
        <begin position="208"/>
        <end position="325"/>
    </location>
</feature>
<name>A0A919E6N7_9PROT</name>
<protein>
    <submittedName>
        <fullName evidence="9">Peptidase S66</fullName>
    </submittedName>
</protein>
<keyword evidence="2" id="KW-0121">Carboxypeptidase</keyword>
<reference evidence="9" key="1">
    <citation type="journal article" date="2014" name="Int. J. Syst. Evol. Microbiol.">
        <title>Complete genome sequence of Corynebacterium casei LMG S-19264T (=DSM 44701T), isolated from a smear-ripened cheese.</title>
        <authorList>
            <consortium name="US DOE Joint Genome Institute (JGI-PGF)"/>
            <person name="Walter F."/>
            <person name="Albersmeier A."/>
            <person name="Kalinowski J."/>
            <person name="Ruckert C."/>
        </authorList>
    </citation>
    <scope>NUCLEOTIDE SEQUENCE</scope>
    <source>
        <strain evidence="9">KCTC 42590</strain>
    </source>
</reference>
<dbReference type="InterPro" id="IPR029062">
    <property type="entry name" value="Class_I_gatase-like"/>
</dbReference>
<reference evidence="9" key="2">
    <citation type="submission" date="2020-09" db="EMBL/GenBank/DDBJ databases">
        <authorList>
            <person name="Sun Q."/>
            <person name="Kim S."/>
        </authorList>
    </citation>
    <scope>NUCLEOTIDE SEQUENCE</scope>
    <source>
        <strain evidence="9">KCTC 42590</strain>
    </source>
</reference>
<dbReference type="SUPFAM" id="SSF141986">
    <property type="entry name" value="LD-carboxypeptidase A C-terminal domain-like"/>
    <property type="match status" value="1"/>
</dbReference>
<sequence>MLASGVSLASLGYIQPGDAVASGAGGVKPARLRVGDTVRLVAPAGVIYEKVRIDIALESLTALGLKPTLGNHVYDRHGYFAGRDADRAADINAAFADPSVKAVFALSGGWGAARTLPYLDFDLIKENPKVIIGYSDITALLNAIYAKTGLTTFHGPNATTRWTDFNVQSFQDMVMKGTTPELVNPQVRDNSLAVRTNRIQTINAGTAEGALVGGNLTVLTALAGTPYLPDFKGKILFLEDVGEAIYRVDRMLSTLELAGVFKKVTGIVFGGFTKVGNDGAGFGSFALMDIFEQYGKQHGKPCFYGAMFGHVENARTIPIGGTARIDADKGSIHLLVPAVR</sequence>
<evidence type="ECO:0000256" key="6">
    <source>
        <dbReference type="PIRSR" id="PIRSR028757-1"/>
    </source>
</evidence>
<evidence type="ECO:0000313" key="10">
    <source>
        <dbReference type="Proteomes" id="UP000630923"/>
    </source>
</evidence>
<dbReference type="CDD" id="cd07025">
    <property type="entry name" value="Peptidase_S66"/>
    <property type="match status" value="1"/>
</dbReference>
<dbReference type="EMBL" id="BNCI01000001">
    <property type="protein sequence ID" value="GHF19411.1"/>
    <property type="molecule type" value="Genomic_DNA"/>
</dbReference>
<dbReference type="PIRSF" id="PIRSF028757">
    <property type="entry name" value="LD-carboxypeptidase"/>
    <property type="match status" value="1"/>
</dbReference>